<dbReference type="KEGG" id="nno:NONO_c26880"/>
<gene>
    <name evidence="1" type="ORF">NONO_c26880</name>
</gene>
<dbReference type="STRING" id="1415166.NONO_c26880"/>
<dbReference type="HOGENOM" id="CLU_2701050_0_0_11"/>
<reference evidence="1 2" key="1">
    <citation type="journal article" date="2014" name="Appl. Environ. Microbiol.">
        <title>Insights into the Microbial Degradation of Rubber and Gutta-Percha by Analysis of the Complete Genome of Nocardia nova SH22a.</title>
        <authorList>
            <person name="Luo Q."/>
            <person name="Hiessl S."/>
            <person name="Poehlein A."/>
            <person name="Daniel R."/>
            <person name="Steinbuchel A."/>
        </authorList>
    </citation>
    <scope>NUCLEOTIDE SEQUENCE [LARGE SCALE GENOMIC DNA]</scope>
    <source>
        <strain evidence="1">SH22a</strain>
    </source>
</reference>
<organism evidence="1 2">
    <name type="scientific">Nocardia nova SH22a</name>
    <dbReference type="NCBI Taxonomy" id="1415166"/>
    <lineage>
        <taxon>Bacteria</taxon>
        <taxon>Bacillati</taxon>
        <taxon>Actinomycetota</taxon>
        <taxon>Actinomycetes</taxon>
        <taxon>Mycobacteriales</taxon>
        <taxon>Nocardiaceae</taxon>
        <taxon>Nocardia</taxon>
    </lineage>
</organism>
<dbReference type="RefSeq" id="WP_038550544.1">
    <property type="nucleotide sequence ID" value="NZ_CP006850.1"/>
</dbReference>
<keyword evidence="2" id="KW-1185">Reference proteome</keyword>
<proteinExistence type="predicted"/>
<dbReference type="AlphaFoldDB" id="W5TDR5"/>
<evidence type="ECO:0000313" key="2">
    <source>
        <dbReference type="Proteomes" id="UP000019150"/>
    </source>
</evidence>
<sequence>MPVHFPRPAEPTLRVEREPVSGTCDECGKAELRRYPVLAEDGWFDVVKCGNCLYSVSREPGPKLGVIELLSDVL</sequence>
<dbReference type="PATRIC" id="fig|1415166.3.peg.2755"/>
<dbReference type="eggNOG" id="ENOG5030BD0">
    <property type="taxonomic scope" value="Bacteria"/>
</dbReference>
<dbReference type="Proteomes" id="UP000019150">
    <property type="component" value="Chromosome"/>
</dbReference>
<evidence type="ECO:0000313" key="1">
    <source>
        <dbReference type="EMBL" id="AHH17480.1"/>
    </source>
</evidence>
<dbReference type="EMBL" id="CP006850">
    <property type="protein sequence ID" value="AHH17480.1"/>
    <property type="molecule type" value="Genomic_DNA"/>
</dbReference>
<accession>W5TDR5</accession>
<dbReference type="OrthoDB" id="9011083at2"/>
<protein>
    <submittedName>
        <fullName evidence="1">Uncharacterized protein</fullName>
    </submittedName>
</protein>
<name>W5TDR5_9NOCA</name>